<gene>
    <name evidence="2" type="ordered locus">TEQUI_0168</name>
</gene>
<dbReference type="Pfam" id="PF12728">
    <property type="entry name" value="HTH_17"/>
    <property type="match status" value="1"/>
</dbReference>
<evidence type="ECO:0000313" key="2">
    <source>
        <dbReference type="EMBL" id="ADU91124.1"/>
    </source>
</evidence>
<proteinExistence type="predicted"/>
<evidence type="ECO:0000313" key="3">
    <source>
        <dbReference type="Proteomes" id="UP000007472"/>
    </source>
</evidence>
<dbReference type="InterPro" id="IPR041657">
    <property type="entry name" value="HTH_17"/>
</dbReference>
<accession>A0A654KFC1</accession>
<reference evidence="2 3" key="1">
    <citation type="journal article" date="2011" name="J. Bacteriol.">
        <title>Genome sequence of Taylorella equigenitalis MCE9, the causative agent of contagious equine metritis.</title>
        <authorList>
            <person name="Hebert L."/>
            <person name="Moumen B."/>
            <person name="Duquesne F."/>
            <person name="Breuil M.F."/>
            <person name="Laugier C."/>
            <person name="Batto J.M."/>
            <person name="Renault P."/>
            <person name="Petry S."/>
        </authorList>
    </citation>
    <scope>NUCLEOTIDE SEQUENCE [LARGE SCALE GENOMIC DNA]</scope>
    <source>
        <strain evidence="2 3">MCE9</strain>
    </source>
</reference>
<feature type="domain" description="Helix-turn-helix" evidence="1">
    <location>
        <begin position="23"/>
        <end position="71"/>
    </location>
</feature>
<dbReference type="Proteomes" id="UP000007472">
    <property type="component" value="Chromosome"/>
</dbReference>
<protein>
    <recommendedName>
        <fullName evidence="1">Helix-turn-helix domain-containing protein</fullName>
    </recommendedName>
</protein>
<dbReference type="AlphaFoldDB" id="A0A654KFC1"/>
<dbReference type="SUPFAM" id="SSF46955">
    <property type="entry name" value="Putative DNA-binding domain"/>
    <property type="match status" value="1"/>
</dbReference>
<name>A0A654KFC1_TAYEM</name>
<dbReference type="KEGG" id="teq:TEQUI_0168"/>
<dbReference type="EMBL" id="CP002456">
    <property type="protein sequence ID" value="ADU91124.1"/>
    <property type="molecule type" value="Genomic_DNA"/>
</dbReference>
<dbReference type="InterPro" id="IPR009061">
    <property type="entry name" value="DNA-bd_dom_put_sf"/>
</dbReference>
<evidence type="ECO:0000259" key="1">
    <source>
        <dbReference type="Pfam" id="PF12728"/>
    </source>
</evidence>
<organism evidence="2 3">
    <name type="scientific">Taylorella equigenitalis (strain MCE9)</name>
    <dbReference type="NCBI Taxonomy" id="937774"/>
    <lineage>
        <taxon>Bacteria</taxon>
        <taxon>Pseudomonadati</taxon>
        <taxon>Pseudomonadota</taxon>
        <taxon>Betaproteobacteria</taxon>
        <taxon>Burkholderiales</taxon>
        <taxon>Alcaligenaceae</taxon>
        <taxon>Taylorella</taxon>
    </lineage>
</organism>
<sequence length="90" mass="10480">MKTDTFAKAQSLPEVNVVKQLQLLSKEDVAKILSVSTKTINNWIYKGFIPPPDIRSKRLVRWKLNNLEKFLDDPIKWRDTNTNESKLPNL</sequence>